<dbReference type="InterPro" id="IPR027417">
    <property type="entry name" value="P-loop_NTPase"/>
</dbReference>
<accession>A0A2U8DRL8</accession>
<dbReference type="Pfam" id="PF00005">
    <property type="entry name" value="ABC_tran"/>
    <property type="match status" value="1"/>
</dbReference>
<comment type="subcellular location">
    <subcellularLocation>
        <location evidence="1">Cell membrane</location>
        <topology evidence="1">Multi-pass membrane protein</topology>
    </subcellularLocation>
</comment>
<evidence type="ECO:0000256" key="1">
    <source>
        <dbReference type="ARBA" id="ARBA00004651"/>
    </source>
</evidence>
<protein>
    <submittedName>
        <fullName evidence="11">ABC transporter</fullName>
    </submittedName>
</protein>
<dbReference type="FunFam" id="3.40.50.300:FF:000287">
    <property type="entry name" value="Multidrug ABC transporter ATP-binding protein"/>
    <property type="match status" value="1"/>
</dbReference>
<keyword evidence="12" id="KW-1185">Reference proteome</keyword>
<dbReference type="InterPro" id="IPR039421">
    <property type="entry name" value="Type_1_exporter"/>
</dbReference>
<organism evidence="11 12">
    <name type="scientific">Clostridium drakei</name>
    <dbReference type="NCBI Taxonomy" id="332101"/>
    <lineage>
        <taxon>Bacteria</taxon>
        <taxon>Bacillati</taxon>
        <taxon>Bacillota</taxon>
        <taxon>Clostridia</taxon>
        <taxon>Eubacteriales</taxon>
        <taxon>Clostridiaceae</taxon>
        <taxon>Clostridium</taxon>
    </lineage>
</organism>
<keyword evidence="3 8" id="KW-0812">Transmembrane</keyword>
<sequence length="642" mass="71536">MSQNKSAKPRAMRGRGVHVHAKMSKNSLKTLKRLLDYVIKEYKFLFLMVLATIIISSIANVVGTLFIKTLIDKYVVPLLNKSGADFAPLLKMIVTMALIYYVGVLATYAYSRMMIIISQGSLKRIRDDMFSHMETLNIKYFDTHAHGDLMSLYTNDTDTLRQMISQGIPQLLSAIITVIGVFISMIFLSLPLAGIEILIIILMANVTKFIGGKSGKYFGLQQKDLGAVNGYIEEMMEGQKVVKVFCHEEEAKINFDKLNDMLFNSANNANKYANVLMPIMGNIGYINYVAVAIVGSILAIGSFAGFTLGGLASFLQLTRTFSQTINQMSQQFNFVIMALAGAERIFKLLDEEKEADEGYVTLVNAEENENGELVESKKRTGIWSWKHPHQDDTVTYTKLLGEVVFDDVDFGYNDEKIILHNIKLYAKPGQKIAFVGATGAGKTTITNLINRFYDIQDGKIRYDGININKIRKDDLRSSLGMVLQDPHLFTGTVADNIRYGKLDATDEEVITAAKLANAHQFIKHLPKGYDTVLTSDGGKLSQGQRQLLTIARAAIADPPVLILDEATSSIDTRTEAIVQDGMDKLMKGRTVFVIAHRLSTIKNSDVIMVLDEGKIIERGNHDDLIKQKGKYYQLYTGAFELS</sequence>
<dbReference type="PROSITE" id="PS50893">
    <property type="entry name" value="ABC_TRANSPORTER_2"/>
    <property type="match status" value="1"/>
</dbReference>
<dbReference type="AlphaFoldDB" id="A0A2U8DRL8"/>
<dbReference type="KEGG" id="cdrk:B9W14_13140"/>
<reference evidence="12" key="1">
    <citation type="submission" date="2017-04" db="EMBL/GenBank/DDBJ databases">
        <authorList>
            <person name="Song Y."/>
            <person name="Cho B.-K."/>
        </authorList>
    </citation>
    <scope>NUCLEOTIDE SEQUENCE [LARGE SCALE GENOMIC DNA]</scope>
    <source>
        <strain evidence="12">SL1</strain>
    </source>
</reference>
<keyword evidence="6 8" id="KW-1133">Transmembrane helix</keyword>
<dbReference type="InterPro" id="IPR011527">
    <property type="entry name" value="ABC1_TM_dom"/>
</dbReference>
<dbReference type="CDD" id="cd18547">
    <property type="entry name" value="ABC_6TM_Tm288_like"/>
    <property type="match status" value="1"/>
</dbReference>
<dbReference type="InterPro" id="IPR003439">
    <property type="entry name" value="ABC_transporter-like_ATP-bd"/>
</dbReference>
<dbReference type="CDD" id="cd03254">
    <property type="entry name" value="ABCC_Glucan_exporter_like"/>
    <property type="match status" value="1"/>
</dbReference>
<dbReference type="InterPro" id="IPR003593">
    <property type="entry name" value="AAA+_ATPase"/>
</dbReference>
<name>A0A2U8DRL8_9CLOT</name>
<dbReference type="GO" id="GO:0016887">
    <property type="term" value="F:ATP hydrolysis activity"/>
    <property type="evidence" value="ECO:0007669"/>
    <property type="project" value="InterPro"/>
</dbReference>
<dbReference type="GO" id="GO:0005886">
    <property type="term" value="C:plasma membrane"/>
    <property type="evidence" value="ECO:0007669"/>
    <property type="project" value="UniProtKB-SubCell"/>
</dbReference>
<evidence type="ECO:0000256" key="8">
    <source>
        <dbReference type="SAM" id="Phobius"/>
    </source>
</evidence>
<dbReference type="SUPFAM" id="SSF90123">
    <property type="entry name" value="ABC transporter transmembrane region"/>
    <property type="match status" value="1"/>
</dbReference>
<dbReference type="RefSeq" id="WP_032079103.1">
    <property type="nucleotide sequence ID" value="NZ_CP020953.1"/>
</dbReference>
<feature type="transmembrane region" description="Helical" evidence="8">
    <location>
        <begin position="44"/>
        <end position="67"/>
    </location>
</feature>
<dbReference type="OrthoDB" id="9762778at2"/>
<evidence type="ECO:0000256" key="7">
    <source>
        <dbReference type="ARBA" id="ARBA00023136"/>
    </source>
</evidence>
<evidence type="ECO:0000256" key="6">
    <source>
        <dbReference type="ARBA" id="ARBA00022989"/>
    </source>
</evidence>
<dbReference type="InterPro" id="IPR017871">
    <property type="entry name" value="ABC_transporter-like_CS"/>
</dbReference>
<evidence type="ECO:0000313" key="12">
    <source>
        <dbReference type="Proteomes" id="UP000244910"/>
    </source>
</evidence>
<dbReference type="GO" id="GO:0015421">
    <property type="term" value="F:ABC-type oligopeptide transporter activity"/>
    <property type="evidence" value="ECO:0007669"/>
    <property type="project" value="TreeGrafter"/>
</dbReference>
<evidence type="ECO:0000259" key="10">
    <source>
        <dbReference type="PROSITE" id="PS50929"/>
    </source>
</evidence>
<feature type="domain" description="ABC transporter" evidence="9">
    <location>
        <begin position="403"/>
        <end position="637"/>
    </location>
</feature>
<evidence type="ECO:0000256" key="5">
    <source>
        <dbReference type="ARBA" id="ARBA00022840"/>
    </source>
</evidence>
<evidence type="ECO:0000256" key="4">
    <source>
        <dbReference type="ARBA" id="ARBA00022741"/>
    </source>
</evidence>
<keyword evidence="4" id="KW-0547">Nucleotide-binding</keyword>
<keyword evidence="5" id="KW-0067">ATP-binding</keyword>
<evidence type="ECO:0000256" key="3">
    <source>
        <dbReference type="ARBA" id="ARBA00022692"/>
    </source>
</evidence>
<dbReference type="Gene3D" id="1.20.1560.10">
    <property type="entry name" value="ABC transporter type 1, transmembrane domain"/>
    <property type="match status" value="2"/>
</dbReference>
<dbReference type="Gene3D" id="3.40.50.300">
    <property type="entry name" value="P-loop containing nucleotide triphosphate hydrolases"/>
    <property type="match status" value="1"/>
</dbReference>
<feature type="transmembrane region" description="Helical" evidence="8">
    <location>
        <begin position="285"/>
        <end position="315"/>
    </location>
</feature>
<dbReference type="PANTHER" id="PTHR43394">
    <property type="entry name" value="ATP-DEPENDENT PERMEASE MDL1, MITOCHONDRIAL"/>
    <property type="match status" value="1"/>
</dbReference>
<feature type="transmembrane region" description="Helical" evidence="8">
    <location>
        <begin position="171"/>
        <end position="204"/>
    </location>
</feature>
<keyword evidence="7 8" id="KW-0472">Membrane</keyword>
<evidence type="ECO:0000313" key="11">
    <source>
        <dbReference type="EMBL" id="AWI05406.1"/>
    </source>
</evidence>
<dbReference type="InterPro" id="IPR036640">
    <property type="entry name" value="ABC1_TM_sf"/>
</dbReference>
<keyword evidence="2" id="KW-0813">Transport</keyword>
<feature type="domain" description="ABC transmembrane type-1" evidence="10">
    <location>
        <begin position="47"/>
        <end position="337"/>
    </location>
</feature>
<dbReference type="SMART" id="SM00382">
    <property type="entry name" value="AAA"/>
    <property type="match status" value="1"/>
</dbReference>
<dbReference type="Pfam" id="PF00664">
    <property type="entry name" value="ABC_membrane"/>
    <property type="match status" value="1"/>
</dbReference>
<evidence type="ECO:0000256" key="2">
    <source>
        <dbReference type="ARBA" id="ARBA00022448"/>
    </source>
</evidence>
<proteinExistence type="predicted"/>
<dbReference type="GO" id="GO:0005524">
    <property type="term" value="F:ATP binding"/>
    <property type="evidence" value="ECO:0007669"/>
    <property type="project" value="UniProtKB-KW"/>
</dbReference>
<dbReference type="PROSITE" id="PS50929">
    <property type="entry name" value="ABC_TM1F"/>
    <property type="match status" value="1"/>
</dbReference>
<dbReference type="PANTHER" id="PTHR43394:SF1">
    <property type="entry name" value="ATP-BINDING CASSETTE SUB-FAMILY B MEMBER 10, MITOCHONDRIAL"/>
    <property type="match status" value="1"/>
</dbReference>
<dbReference type="Proteomes" id="UP000244910">
    <property type="component" value="Chromosome"/>
</dbReference>
<feature type="transmembrane region" description="Helical" evidence="8">
    <location>
        <begin position="87"/>
        <end position="110"/>
    </location>
</feature>
<gene>
    <name evidence="11" type="ORF">B9W14_13140</name>
</gene>
<dbReference type="EMBL" id="CP020953">
    <property type="protein sequence ID" value="AWI05406.1"/>
    <property type="molecule type" value="Genomic_DNA"/>
</dbReference>
<evidence type="ECO:0000259" key="9">
    <source>
        <dbReference type="PROSITE" id="PS50893"/>
    </source>
</evidence>
<dbReference type="SUPFAM" id="SSF52540">
    <property type="entry name" value="P-loop containing nucleoside triphosphate hydrolases"/>
    <property type="match status" value="1"/>
</dbReference>
<dbReference type="PROSITE" id="PS00211">
    <property type="entry name" value="ABC_TRANSPORTER_1"/>
    <property type="match status" value="1"/>
</dbReference>